<dbReference type="InterPro" id="IPR012340">
    <property type="entry name" value="NA-bd_OB-fold"/>
</dbReference>
<organism evidence="8 9">
    <name type="scientific">Carnobacterium antarcticum</name>
    <dbReference type="NCBI Taxonomy" id="2126436"/>
    <lineage>
        <taxon>Bacteria</taxon>
        <taxon>Bacillati</taxon>
        <taxon>Bacillota</taxon>
        <taxon>Bacilli</taxon>
        <taxon>Lactobacillales</taxon>
        <taxon>Carnobacteriaceae</taxon>
        <taxon>Carnobacterium</taxon>
    </lineage>
</organism>
<evidence type="ECO:0000256" key="2">
    <source>
        <dbReference type="ARBA" id="ARBA00022692"/>
    </source>
</evidence>
<feature type="transmembrane region" description="Helical" evidence="5">
    <location>
        <begin position="67"/>
        <end position="86"/>
    </location>
</feature>
<dbReference type="RefSeq" id="WP_058919032.1">
    <property type="nucleotide sequence ID" value="NZ_JBHUFF010000008.1"/>
</dbReference>
<keyword evidence="3 5" id="KW-1133">Transmembrane helix</keyword>
<dbReference type="Pfam" id="PF24961">
    <property type="entry name" value="NfeD_membrane"/>
    <property type="match status" value="1"/>
</dbReference>
<dbReference type="PANTHER" id="PTHR33507:SF3">
    <property type="entry name" value="INNER MEMBRANE PROTEIN YBBJ"/>
    <property type="match status" value="1"/>
</dbReference>
<dbReference type="Proteomes" id="UP001597285">
    <property type="component" value="Unassembled WGS sequence"/>
</dbReference>
<evidence type="ECO:0000256" key="1">
    <source>
        <dbReference type="ARBA" id="ARBA00004141"/>
    </source>
</evidence>
<evidence type="ECO:0000256" key="4">
    <source>
        <dbReference type="ARBA" id="ARBA00023136"/>
    </source>
</evidence>
<evidence type="ECO:0000259" key="7">
    <source>
        <dbReference type="Pfam" id="PF24961"/>
    </source>
</evidence>
<keyword evidence="4 5" id="KW-0472">Membrane</keyword>
<dbReference type="InterPro" id="IPR052165">
    <property type="entry name" value="Membrane_assoc_protease"/>
</dbReference>
<sequence>MNILLLSLGFVGLVVVGLTPHYVLGGILALGSFAGYFLLNGSGEWFPITIFILGILLMILEVFIPNFGVAGILGGILLFGGIYLTYDQNIGKSLIDLSVAGLVAVILAIVLLKNGYSFGNLNKLVLENNLDRISGYSSSKDYSEYLGKKGVTTTTLRPTGKVKFDDKELDVLSSGEQIEFDTPVEVIKVEGSKIIVRRV</sequence>
<comment type="subcellular location">
    <subcellularLocation>
        <location evidence="1">Membrane</location>
        <topology evidence="1">Multi-pass membrane protein</topology>
    </subcellularLocation>
</comment>
<evidence type="ECO:0000256" key="3">
    <source>
        <dbReference type="ARBA" id="ARBA00022989"/>
    </source>
</evidence>
<evidence type="ECO:0000256" key="5">
    <source>
        <dbReference type="SAM" id="Phobius"/>
    </source>
</evidence>
<feature type="transmembrane region" description="Helical" evidence="5">
    <location>
        <begin position="92"/>
        <end position="112"/>
    </location>
</feature>
<accession>A0ABW4NM58</accession>
<reference evidence="9" key="1">
    <citation type="journal article" date="2019" name="Int. J. Syst. Evol. Microbiol.">
        <title>The Global Catalogue of Microorganisms (GCM) 10K type strain sequencing project: providing services to taxonomists for standard genome sequencing and annotation.</title>
        <authorList>
            <consortium name="The Broad Institute Genomics Platform"/>
            <consortium name="The Broad Institute Genome Sequencing Center for Infectious Disease"/>
            <person name="Wu L."/>
            <person name="Ma J."/>
        </authorList>
    </citation>
    <scope>NUCLEOTIDE SEQUENCE [LARGE SCALE GENOMIC DNA]</scope>
    <source>
        <strain evidence="9">KCTC 42143</strain>
    </source>
</reference>
<name>A0ABW4NM58_9LACT</name>
<keyword evidence="2 5" id="KW-0812">Transmembrane</keyword>
<gene>
    <name evidence="8" type="ORF">ACFSBK_01905</name>
</gene>
<feature type="transmembrane region" description="Helical" evidence="5">
    <location>
        <begin position="35"/>
        <end position="60"/>
    </location>
</feature>
<dbReference type="InterPro" id="IPR002810">
    <property type="entry name" value="NfeD-like_C"/>
</dbReference>
<dbReference type="InterPro" id="IPR056739">
    <property type="entry name" value="NfeD_membrane"/>
</dbReference>
<feature type="domain" description="NfeD integral membrane" evidence="7">
    <location>
        <begin position="3"/>
        <end position="112"/>
    </location>
</feature>
<proteinExistence type="predicted"/>
<dbReference type="EMBL" id="JBHUFF010000008">
    <property type="protein sequence ID" value="MFD1798612.1"/>
    <property type="molecule type" value="Genomic_DNA"/>
</dbReference>
<dbReference type="Gene3D" id="2.40.50.140">
    <property type="entry name" value="Nucleic acid-binding proteins"/>
    <property type="match status" value="1"/>
</dbReference>
<evidence type="ECO:0000313" key="8">
    <source>
        <dbReference type="EMBL" id="MFD1798612.1"/>
    </source>
</evidence>
<keyword evidence="9" id="KW-1185">Reference proteome</keyword>
<dbReference type="PANTHER" id="PTHR33507">
    <property type="entry name" value="INNER MEMBRANE PROTEIN YBBJ"/>
    <property type="match status" value="1"/>
</dbReference>
<protein>
    <submittedName>
        <fullName evidence="8">NfeD family protein</fullName>
    </submittedName>
</protein>
<comment type="caution">
    <text evidence="8">The sequence shown here is derived from an EMBL/GenBank/DDBJ whole genome shotgun (WGS) entry which is preliminary data.</text>
</comment>
<feature type="domain" description="NfeD-like C-terminal" evidence="6">
    <location>
        <begin position="143"/>
        <end position="198"/>
    </location>
</feature>
<dbReference type="SUPFAM" id="SSF141322">
    <property type="entry name" value="NfeD domain-like"/>
    <property type="match status" value="1"/>
</dbReference>
<dbReference type="Pfam" id="PF01957">
    <property type="entry name" value="NfeD"/>
    <property type="match status" value="1"/>
</dbReference>
<evidence type="ECO:0000313" key="9">
    <source>
        <dbReference type="Proteomes" id="UP001597285"/>
    </source>
</evidence>
<evidence type="ECO:0000259" key="6">
    <source>
        <dbReference type="Pfam" id="PF01957"/>
    </source>
</evidence>